<reference evidence="1" key="1">
    <citation type="journal article" date="2023" name="Science">
        <title>Genome structures resolve the early diversification of teleost fishes.</title>
        <authorList>
            <person name="Parey E."/>
            <person name="Louis A."/>
            <person name="Montfort J."/>
            <person name="Bouchez O."/>
            <person name="Roques C."/>
            <person name="Iampietro C."/>
            <person name="Lluch J."/>
            <person name="Castinel A."/>
            <person name="Donnadieu C."/>
            <person name="Desvignes T."/>
            <person name="Floi Bucao C."/>
            <person name="Jouanno E."/>
            <person name="Wen M."/>
            <person name="Mejri S."/>
            <person name="Dirks R."/>
            <person name="Jansen H."/>
            <person name="Henkel C."/>
            <person name="Chen W.J."/>
            <person name="Zahm M."/>
            <person name="Cabau C."/>
            <person name="Klopp C."/>
            <person name="Thompson A.W."/>
            <person name="Robinson-Rechavi M."/>
            <person name="Braasch I."/>
            <person name="Lecointre G."/>
            <person name="Bobe J."/>
            <person name="Postlethwait J.H."/>
            <person name="Berthelot C."/>
            <person name="Roest Crollius H."/>
            <person name="Guiguen Y."/>
        </authorList>
    </citation>
    <scope>NUCLEOTIDE SEQUENCE</scope>
    <source>
        <strain evidence="1">NC1722</strain>
    </source>
</reference>
<organism evidence="1 2">
    <name type="scientific">Aldrovandia affinis</name>
    <dbReference type="NCBI Taxonomy" id="143900"/>
    <lineage>
        <taxon>Eukaryota</taxon>
        <taxon>Metazoa</taxon>
        <taxon>Chordata</taxon>
        <taxon>Craniata</taxon>
        <taxon>Vertebrata</taxon>
        <taxon>Euteleostomi</taxon>
        <taxon>Actinopterygii</taxon>
        <taxon>Neopterygii</taxon>
        <taxon>Teleostei</taxon>
        <taxon>Notacanthiformes</taxon>
        <taxon>Halosauridae</taxon>
        <taxon>Aldrovandia</taxon>
    </lineage>
</organism>
<dbReference type="AlphaFoldDB" id="A0AAD7SRT7"/>
<dbReference type="EMBL" id="JAINUG010000038">
    <property type="protein sequence ID" value="KAJ8407649.1"/>
    <property type="molecule type" value="Genomic_DNA"/>
</dbReference>
<evidence type="ECO:0000313" key="1">
    <source>
        <dbReference type="EMBL" id="KAJ8407649.1"/>
    </source>
</evidence>
<protein>
    <submittedName>
        <fullName evidence="1">Uncharacterized protein</fullName>
    </submittedName>
</protein>
<dbReference type="Proteomes" id="UP001221898">
    <property type="component" value="Unassembled WGS sequence"/>
</dbReference>
<comment type="caution">
    <text evidence="1">The sequence shown here is derived from an EMBL/GenBank/DDBJ whole genome shotgun (WGS) entry which is preliminary data.</text>
</comment>
<accession>A0AAD7SRT7</accession>
<proteinExistence type="predicted"/>
<name>A0AAD7SRT7_9TELE</name>
<keyword evidence="2" id="KW-1185">Reference proteome</keyword>
<gene>
    <name evidence="1" type="ORF">AAFF_G00275060</name>
</gene>
<sequence length="76" mass="7992">MAGGGQVQPEFRQRKVIKWAATGAQGPGGPEAKRSPRRAVVNAGDAAEALRATAALTPSPSYPFTHHIKLKVIYGP</sequence>
<evidence type="ECO:0000313" key="2">
    <source>
        <dbReference type="Proteomes" id="UP001221898"/>
    </source>
</evidence>